<name>A0A2G9ECC7_9FUSO</name>
<proteinExistence type="predicted"/>
<accession>A0A2G9ECC7</accession>
<evidence type="ECO:0000313" key="1">
    <source>
        <dbReference type="EMBL" id="PIM79784.1"/>
    </source>
</evidence>
<evidence type="ECO:0000313" key="2">
    <source>
        <dbReference type="Proteomes" id="UP000229011"/>
    </source>
</evidence>
<dbReference type="AlphaFoldDB" id="A0A2G9ECC7"/>
<sequence length="218" mass="26037">MKYEYQGIKLGDSIEKIINLLNNENTSFDDFYSYLIYEPGSAIEDITSKIHVYLYTGTVVRIQIFDEEYCLAEDLRIGTPISKEMIEKYGLYEDDIAEDEGYYESTKYKELIIDIDWGTGRLERYNDMIERIIGYEFDGQYKINLNIRKDEVDNYLECKNLKDIFHSLRFKEDSLEVDIDKREIYGQIDNYKFTFDLVTRNIKSIQNLETREFVKTYN</sequence>
<comment type="caution">
    <text evidence="1">The sequence shown here is derived from an EMBL/GenBank/DDBJ whole genome shotgun (WGS) entry which is preliminary data.</text>
</comment>
<organism evidence="1 2">
    <name type="scientific">Fusobacterium pseudoperiodonticum</name>
    <dbReference type="NCBI Taxonomy" id="2663009"/>
    <lineage>
        <taxon>Bacteria</taxon>
        <taxon>Fusobacteriati</taxon>
        <taxon>Fusobacteriota</taxon>
        <taxon>Fusobacteriia</taxon>
        <taxon>Fusobacteriales</taxon>
        <taxon>Fusobacteriaceae</taxon>
        <taxon>Fusobacterium</taxon>
    </lineage>
</organism>
<dbReference type="EMBL" id="PEQY01000001">
    <property type="protein sequence ID" value="PIM79784.1"/>
    <property type="molecule type" value="Genomic_DNA"/>
</dbReference>
<dbReference type="Proteomes" id="UP000229011">
    <property type="component" value="Unassembled WGS sequence"/>
</dbReference>
<gene>
    <name evidence="1" type="ORF">CTM71_04970</name>
</gene>
<dbReference type="GeneID" id="93327796"/>
<protein>
    <submittedName>
        <fullName evidence="1">Uncharacterized protein</fullName>
    </submittedName>
</protein>
<dbReference type="RefSeq" id="WP_099958475.1">
    <property type="nucleotide sequence ID" value="NZ_PEQX01000001.1"/>
</dbReference>
<reference evidence="1 2" key="1">
    <citation type="submission" date="2017-11" db="EMBL/GenBank/DDBJ databases">
        <title>Genome sequencing of Fusobacterium periodonticum KCOM 1259.</title>
        <authorList>
            <person name="Kook J.-K."/>
            <person name="Park S.-N."/>
            <person name="Lim Y.K."/>
        </authorList>
    </citation>
    <scope>NUCLEOTIDE SEQUENCE [LARGE SCALE GENOMIC DNA]</scope>
    <source>
        <strain evidence="1 2">KCOM 1259</strain>
    </source>
</reference>